<name>A0A4Y2K4R0_ARAVE</name>
<dbReference type="EMBL" id="BGPR01004230">
    <property type="protein sequence ID" value="GBM97410.1"/>
    <property type="molecule type" value="Genomic_DNA"/>
</dbReference>
<keyword evidence="2" id="KW-1185">Reference proteome</keyword>
<comment type="caution">
    <text evidence="1">The sequence shown here is derived from an EMBL/GenBank/DDBJ whole genome shotgun (WGS) entry which is preliminary data.</text>
</comment>
<sequence>MSELMCFFCLKTYDSLVGHHCLNGWWIPGVANINTTVEAEPDSFKQGFTHGTCVQINETGKVFTELVNTNPVFSNENYLYNKVTYGHDQTTYSSQDYNTGGATNHSFAMNPDLGHIGESDIGLT</sequence>
<proteinExistence type="predicted"/>
<reference evidence="1 2" key="1">
    <citation type="journal article" date="2019" name="Sci. Rep.">
        <title>Orb-weaving spider Araneus ventricosus genome elucidates the spidroin gene catalogue.</title>
        <authorList>
            <person name="Kono N."/>
            <person name="Nakamura H."/>
            <person name="Ohtoshi R."/>
            <person name="Moran D.A.P."/>
            <person name="Shinohara A."/>
            <person name="Yoshida Y."/>
            <person name="Fujiwara M."/>
            <person name="Mori M."/>
            <person name="Tomita M."/>
            <person name="Arakawa K."/>
        </authorList>
    </citation>
    <scope>NUCLEOTIDE SEQUENCE [LARGE SCALE GENOMIC DNA]</scope>
</reference>
<gene>
    <name evidence="1" type="ORF">AVEN_260343_1</name>
</gene>
<organism evidence="1 2">
    <name type="scientific">Araneus ventricosus</name>
    <name type="common">Orbweaver spider</name>
    <name type="synonym">Epeira ventricosa</name>
    <dbReference type="NCBI Taxonomy" id="182803"/>
    <lineage>
        <taxon>Eukaryota</taxon>
        <taxon>Metazoa</taxon>
        <taxon>Ecdysozoa</taxon>
        <taxon>Arthropoda</taxon>
        <taxon>Chelicerata</taxon>
        <taxon>Arachnida</taxon>
        <taxon>Araneae</taxon>
        <taxon>Araneomorphae</taxon>
        <taxon>Entelegynae</taxon>
        <taxon>Araneoidea</taxon>
        <taxon>Araneidae</taxon>
        <taxon>Araneus</taxon>
    </lineage>
</organism>
<accession>A0A4Y2K4R0</accession>
<evidence type="ECO:0000313" key="2">
    <source>
        <dbReference type="Proteomes" id="UP000499080"/>
    </source>
</evidence>
<dbReference type="Proteomes" id="UP000499080">
    <property type="component" value="Unassembled WGS sequence"/>
</dbReference>
<protein>
    <submittedName>
        <fullName evidence="1">Uncharacterized protein</fullName>
    </submittedName>
</protein>
<dbReference type="AlphaFoldDB" id="A0A4Y2K4R0"/>
<evidence type="ECO:0000313" key="1">
    <source>
        <dbReference type="EMBL" id="GBM97410.1"/>
    </source>
</evidence>